<name>A0AAV5FRL7_ELECO</name>
<sequence>MELPEPGTTLELRRGRSGCITWKGYTVEERQSQLRSTDTAGRHLCWDGSGVSGRVGARGLTTPLLPPSCTGGREAAASH</sequence>
<organism evidence="1 2">
    <name type="scientific">Eleusine coracana subsp. coracana</name>
    <dbReference type="NCBI Taxonomy" id="191504"/>
    <lineage>
        <taxon>Eukaryota</taxon>
        <taxon>Viridiplantae</taxon>
        <taxon>Streptophyta</taxon>
        <taxon>Embryophyta</taxon>
        <taxon>Tracheophyta</taxon>
        <taxon>Spermatophyta</taxon>
        <taxon>Magnoliopsida</taxon>
        <taxon>Liliopsida</taxon>
        <taxon>Poales</taxon>
        <taxon>Poaceae</taxon>
        <taxon>PACMAD clade</taxon>
        <taxon>Chloridoideae</taxon>
        <taxon>Cynodonteae</taxon>
        <taxon>Eleusininae</taxon>
        <taxon>Eleusine</taxon>
    </lineage>
</organism>
<dbReference type="EMBL" id="BQKI01000093">
    <property type="protein sequence ID" value="GJN37080.1"/>
    <property type="molecule type" value="Genomic_DNA"/>
</dbReference>
<dbReference type="AlphaFoldDB" id="A0AAV5FRL7"/>
<comment type="caution">
    <text evidence="1">The sequence shown here is derived from an EMBL/GenBank/DDBJ whole genome shotgun (WGS) entry which is preliminary data.</text>
</comment>
<reference evidence="1" key="2">
    <citation type="submission" date="2021-12" db="EMBL/GenBank/DDBJ databases">
        <title>Resequencing data analysis of finger millet.</title>
        <authorList>
            <person name="Hatakeyama M."/>
            <person name="Aluri S."/>
            <person name="Balachadran M.T."/>
            <person name="Sivarajan S.R."/>
            <person name="Poveda L."/>
            <person name="Shimizu-Inatsugi R."/>
            <person name="Schlapbach R."/>
            <person name="Sreeman S.M."/>
            <person name="Shimizu K.K."/>
        </authorList>
    </citation>
    <scope>NUCLEOTIDE SEQUENCE</scope>
</reference>
<proteinExistence type="predicted"/>
<keyword evidence="2" id="KW-1185">Reference proteome</keyword>
<reference evidence="1" key="1">
    <citation type="journal article" date="2018" name="DNA Res.">
        <title>Multiple hybrid de novo genome assembly of finger millet, an orphan allotetraploid crop.</title>
        <authorList>
            <person name="Hatakeyama M."/>
            <person name="Aluri S."/>
            <person name="Balachadran M.T."/>
            <person name="Sivarajan S.R."/>
            <person name="Patrignani A."/>
            <person name="Gruter S."/>
            <person name="Poveda L."/>
            <person name="Shimizu-Inatsugi R."/>
            <person name="Baeten J."/>
            <person name="Francoijs K.J."/>
            <person name="Nataraja K.N."/>
            <person name="Reddy Y.A.N."/>
            <person name="Phadnis S."/>
            <person name="Ravikumar R.L."/>
            <person name="Schlapbach R."/>
            <person name="Sreeman S.M."/>
            <person name="Shimizu K.K."/>
        </authorList>
    </citation>
    <scope>NUCLEOTIDE SEQUENCE</scope>
</reference>
<evidence type="ECO:0000313" key="2">
    <source>
        <dbReference type="Proteomes" id="UP001054889"/>
    </source>
</evidence>
<evidence type="ECO:0000313" key="1">
    <source>
        <dbReference type="EMBL" id="GJN37080.1"/>
    </source>
</evidence>
<accession>A0AAV5FRL7</accession>
<dbReference type="Proteomes" id="UP001054889">
    <property type="component" value="Unassembled WGS sequence"/>
</dbReference>
<protein>
    <submittedName>
        <fullName evidence="1">Uncharacterized protein</fullName>
    </submittedName>
</protein>
<gene>
    <name evidence="1" type="primary">gb26002</name>
    <name evidence="1" type="ORF">PR202_gb26002</name>
</gene>